<gene>
    <name evidence="1" type="ORF">H634G_06264</name>
</gene>
<dbReference type="Proteomes" id="UP000054544">
    <property type="component" value="Unassembled WGS sequence"/>
</dbReference>
<name>A0A0D9NXM4_METAN</name>
<dbReference type="STRING" id="1291518.A0A0D9NXM4"/>
<dbReference type="AlphaFoldDB" id="A0A0D9NXM4"/>
<protein>
    <submittedName>
        <fullName evidence="1">Uncharacterized protein</fullName>
    </submittedName>
</protein>
<sequence length="82" mass="9161">MLELVPSPDPPVGDHIETISPEDMLDKKASPEMAGIGISGTEFIASYNWLDECYPKIIILGKPPLWTPPLIRRQLQEDKGIF</sequence>
<organism evidence="1 2">
    <name type="scientific">Metarhizium anisopliae BRIP 53293</name>
    <dbReference type="NCBI Taxonomy" id="1291518"/>
    <lineage>
        <taxon>Eukaryota</taxon>
        <taxon>Fungi</taxon>
        <taxon>Dikarya</taxon>
        <taxon>Ascomycota</taxon>
        <taxon>Pezizomycotina</taxon>
        <taxon>Sordariomycetes</taxon>
        <taxon>Hypocreomycetidae</taxon>
        <taxon>Hypocreales</taxon>
        <taxon>Clavicipitaceae</taxon>
        <taxon>Metarhizium</taxon>
    </lineage>
</organism>
<keyword evidence="2" id="KW-1185">Reference proteome</keyword>
<dbReference type="EMBL" id="KE384734">
    <property type="protein sequence ID" value="KJK78566.1"/>
    <property type="molecule type" value="Genomic_DNA"/>
</dbReference>
<reference evidence="2" key="1">
    <citation type="journal article" date="2014" name="BMC Genomics">
        <title>The genome sequence of the biocontrol fungus Metarhizium anisopliae and comparative genomics of Metarhizium species.</title>
        <authorList>
            <person name="Pattemore J.A."/>
            <person name="Hane J.K."/>
            <person name="Williams A.H."/>
            <person name="Wilson B.A."/>
            <person name="Stodart B.J."/>
            <person name="Ash G.J."/>
        </authorList>
    </citation>
    <scope>NUCLEOTIDE SEQUENCE [LARGE SCALE GENOMIC DNA]</scope>
    <source>
        <strain evidence="2">BRIP 53293</strain>
    </source>
</reference>
<proteinExistence type="predicted"/>
<accession>A0A0D9NXM4</accession>
<evidence type="ECO:0000313" key="2">
    <source>
        <dbReference type="Proteomes" id="UP000054544"/>
    </source>
</evidence>
<evidence type="ECO:0000313" key="1">
    <source>
        <dbReference type="EMBL" id="KJK78566.1"/>
    </source>
</evidence>